<accession>A0A225UJ56</accession>
<comment type="catalytic activity">
    <reaction evidence="8">
        <text>L-threonyl-[protein] + ATP = O-phospho-L-threonyl-[protein] + ADP + H(+)</text>
        <dbReference type="Rhea" id="RHEA:46608"/>
        <dbReference type="Rhea" id="RHEA-COMP:11060"/>
        <dbReference type="Rhea" id="RHEA-COMP:11605"/>
        <dbReference type="ChEBI" id="CHEBI:15378"/>
        <dbReference type="ChEBI" id="CHEBI:30013"/>
        <dbReference type="ChEBI" id="CHEBI:30616"/>
        <dbReference type="ChEBI" id="CHEBI:61977"/>
        <dbReference type="ChEBI" id="CHEBI:456216"/>
        <dbReference type="EC" id="2.7.12.2"/>
    </reaction>
</comment>
<name>A0A225UJ56_9STRA</name>
<dbReference type="InterPro" id="IPR011009">
    <property type="entry name" value="Kinase-like_dom_sf"/>
</dbReference>
<dbReference type="Proteomes" id="UP000198211">
    <property type="component" value="Unassembled WGS sequence"/>
</dbReference>
<evidence type="ECO:0000256" key="1">
    <source>
        <dbReference type="ARBA" id="ARBA00022679"/>
    </source>
</evidence>
<comment type="catalytic activity">
    <reaction evidence="9">
        <text>L-tyrosyl-[protein] + ATP = O-phospho-L-tyrosyl-[protein] + ADP + H(+)</text>
        <dbReference type="Rhea" id="RHEA:10596"/>
        <dbReference type="Rhea" id="RHEA-COMP:10136"/>
        <dbReference type="Rhea" id="RHEA-COMP:20101"/>
        <dbReference type="ChEBI" id="CHEBI:15378"/>
        <dbReference type="ChEBI" id="CHEBI:30616"/>
        <dbReference type="ChEBI" id="CHEBI:46858"/>
        <dbReference type="ChEBI" id="CHEBI:61978"/>
        <dbReference type="ChEBI" id="CHEBI:456216"/>
        <dbReference type="EC" id="2.7.12.2"/>
    </reaction>
</comment>
<proteinExistence type="inferred from homology"/>
<dbReference type="GO" id="GO:0005524">
    <property type="term" value="F:ATP binding"/>
    <property type="evidence" value="ECO:0007669"/>
    <property type="project" value="UniProtKB-KW"/>
</dbReference>
<evidence type="ECO:0000259" key="10">
    <source>
        <dbReference type="PROSITE" id="PS50011"/>
    </source>
</evidence>
<dbReference type="EC" id="2.7.12.2" evidence="6"/>
<dbReference type="AlphaFoldDB" id="A0A225UJ56"/>
<evidence type="ECO:0000313" key="12">
    <source>
        <dbReference type="Proteomes" id="UP000198211"/>
    </source>
</evidence>
<keyword evidence="2" id="KW-0547">Nucleotide-binding</keyword>
<dbReference type="PROSITE" id="PS50011">
    <property type="entry name" value="PROTEIN_KINASE_DOM"/>
    <property type="match status" value="1"/>
</dbReference>
<comment type="similarity">
    <text evidence="5">Belongs to the protein kinase superfamily. STE Ser/Thr protein kinase family. MAP kinase kinase subfamily.</text>
</comment>
<dbReference type="Pfam" id="PF00069">
    <property type="entry name" value="Pkinase"/>
    <property type="match status" value="1"/>
</dbReference>
<evidence type="ECO:0000256" key="5">
    <source>
        <dbReference type="ARBA" id="ARBA00038035"/>
    </source>
</evidence>
<evidence type="ECO:0000256" key="6">
    <source>
        <dbReference type="ARBA" id="ARBA00038999"/>
    </source>
</evidence>
<comment type="catalytic activity">
    <reaction evidence="7">
        <text>L-seryl-[protein] + ATP = O-phospho-L-seryl-[protein] + ADP + H(+)</text>
        <dbReference type="Rhea" id="RHEA:17989"/>
        <dbReference type="Rhea" id="RHEA-COMP:9863"/>
        <dbReference type="Rhea" id="RHEA-COMP:11604"/>
        <dbReference type="ChEBI" id="CHEBI:15378"/>
        <dbReference type="ChEBI" id="CHEBI:29999"/>
        <dbReference type="ChEBI" id="CHEBI:30616"/>
        <dbReference type="ChEBI" id="CHEBI:83421"/>
        <dbReference type="ChEBI" id="CHEBI:456216"/>
        <dbReference type="EC" id="2.7.12.2"/>
    </reaction>
</comment>
<evidence type="ECO:0000256" key="7">
    <source>
        <dbReference type="ARBA" id="ARBA00049014"/>
    </source>
</evidence>
<evidence type="ECO:0000256" key="8">
    <source>
        <dbReference type="ARBA" id="ARBA00049299"/>
    </source>
</evidence>
<dbReference type="InterPro" id="IPR000719">
    <property type="entry name" value="Prot_kinase_dom"/>
</dbReference>
<feature type="domain" description="Protein kinase" evidence="10">
    <location>
        <begin position="1"/>
        <end position="131"/>
    </location>
</feature>
<dbReference type="OrthoDB" id="125648at2759"/>
<gene>
    <name evidence="11" type="ORF">PHMEG_00037686</name>
</gene>
<keyword evidence="1" id="KW-0808">Transferase</keyword>
<keyword evidence="12" id="KW-1185">Reference proteome</keyword>
<dbReference type="PANTHER" id="PTHR48013:SF9">
    <property type="entry name" value="DUAL SPECIFICITY MITOGEN-ACTIVATED PROTEIN KINASE KINASE 5"/>
    <property type="match status" value="1"/>
</dbReference>
<dbReference type="EMBL" id="NBNE01016783">
    <property type="protein sequence ID" value="OWY93055.1"/>
    <property type="molecule type" value="Genomic_DNA"/>
</dbReference>
<evidence type="ECO:0000313" key="11">
    <source>
        <dbReference type="EMBL" id="OWY93055.1"/>
    </source>
</evidence>
<reference evidence="12" key="1">
    <citation type="submission" date="2017-03" db="EMBL/GenBank/DDBJ databases">
        <title>Phytopthora megakarya and P. palmivora, two closely related causual agents of cacao black pod achieved similar genome size and gene model numbers by different mechanisms.</title>
        <authorList>
            <person name="Ali S."/>
            <person name="Shao J."/>
            <person name="Larry D.J."/>
            <person name="Kronmiller B."/>
            <person name="Shen D."/>
            <person name="Strem M.D."/>
            <person name="Melnick R.L."/>
            <person name="Guiltinan M.J."/>
            <person name="Tyler B.M."/>
            <person name="Meinhardt L.W."/>
            <person name="Bailey B.A."/>
        </authorList>
    </citation>
    <scope>NUCLEOTIDE SEQUENCE [LARGE SCALE GENOMIC DNA]</scope>
    <source>
        <strain evidence="12">zdho120</strain>
    </source>
</reference>
<evidence type="ECO:0000256" key="4">
    <source>
        <dbReference type="ARBA" id="ARBA00022840"/>
    </source>
</evidence>
<organism evidence="11 12">
    <name type="scientific">Phytophthora megakarya</name>
    <dbReference type="NCBI Taxonomy" id="4795"/>
    <lineage>
        <taxon>Eukaryota</taxon>
        <taxon>Sar</taxon>
        <taxon>Stramenopiles</taxon>
        <taxon>Oomycota</taxon>
        <taxon>Peronosporomycetes</taxon>
        <taxon>Peronosporales</taxon>
        <taxon>Peronosporaceae</taxon>
        <taxon>Phytophthora</taxon>
    </lineage>
</organism>
<feature type="non-terminal residue" evidence="11">
    <location>
        <position position="1"/>
    </location>
</feature>
<comment type="caution">
    <text evidence="11">The sequence shown here is derived from an EMBL/GenBank/DDBJ whole genome shotgun (WGS) entry which is preliminary data.</text>
</comment>
<evidence type="ECO:0000256" key="3">
    <source>
        <dbReference type="ARBA" id="ARBA00022777"/>
    </source>
</evidence>
<keyword evidence="3 11" id="KW-0418">Kinase</keyword>
<dbReference type="GO" id="GO:0004708">
    <property type="term" value="F:MAP kinase kinase activity"/>
    <property type="evidence" value="ECO:0007669"/>
    <property type="project" value="UniProtKB-EC"/>
</dbReference>
<dbReference type="STRING" id="4795.A0A225UJ56"/>
<keyword evidence="4" id="KW-0067">ATP-binding</keyword>
<evidence type="ECO:0000256" key="9">
    <source>
        <dbReference type="ARBA" id="ARBA00051693"/>
    </source>
</evidence>
<dbReference type="SUPFAM" id="SSF56112">
    <property type="entry name" value="Protein kinase-like (PK-like)"/>
    <property type="match status" value="1"/>
</dbReference>
<sequence length="196" mass="22145">ILVSKDGVAMLTDFGLSFLASEQDGDEETVGAIRWKGPEVIRKEKPVTPNAQSDVYSLGMCVVEAVTGDVPWGQHVPDPVVKFHVTRKKFLPRPKAFTNDKQWLLVEKLCAFEPSERMKLADAIEWIREFAEEERFQERVREMKEEAPEEIDFGIKYPPKLSKSAMGSVHALTKMKSLGRSVRLRRELIDTSVAAA</sequence>
<dbReference type="PANTHER" id="PTHR48013">
    <property type="entry name" value="DUAL SPECIFICITY MITOGEN-ACTIVATED PROTEIN KINASE KINASE 5-RELATED"/>
    <property type="match status" value="1"/>
</dbReference>
<dbReference type="Gene3D" id="1.10.510.10">
    <property type="entry name" value="Transferase(Phosphotransferase) domain 1"/>
    <property type="match status" value="1"/>
</dbReference>
<protein>
    <recommendedName>
        <fullName evidence="6">mitogen-activated protein kinase kinase</fullName>
        <ecNumber evidence="6">2.7.12.2</ecNumber>
    </recommendedName>
</protein>
<evidence type="ECO:0000256" key="2">
    <source>
        <dbReference type="ARBA" id="ARBA00022741"/>
    </source>
</evidence>